<keyword evidence="2" id="KW-1185">Reference proteome</keyword>
<dbReference type="EMBL" id="CAKJTJ010000008">
    <property type="protein sequence ID" value="CAG9621207.1"/>
    <property type="molecule type" value="Genomic_DNA"/>
</dbReference>
<dbReference type="RefSeq" id="WP_230501105.1">
    <property type="nucleotide sequence ID" value="NZ_CAKJTJ010000008.1"/>
</dbReference>
<sequence>MVFLQLDPPQIRCIASFKVSFIIGKRLEGFFNDFVQTVATYMEIGRAYKLLEVVSVDIQTIYRYIQHTLMDSNEGLIWN</sequence>
<name>A0ABM8YMT2_9BACI</name>
<gene>
    <name evidence="1" type="ORF">BACCIP111883_01979</name>
</gene>
<proteinExistence type="predicted"/>
<reference evidence="1 2" key="1">
    <citation type="submission" date="2021-10" db="EMBL/GenBank/DDBJ databases">
        <authorList>
            <person name="Criscuolo A."/>
        </authorList>
    </citation>
    <scope>NUCLEOTIDE SEQUENCE [LARGE SCALE GENOMIC DNA]</scope>
    <source>
        <strain evidence="2">CIP 111883</strain>
    </source>
</reference>
<dbReference type="Proteomes" id="UP000789833">
    <property type="component" value="Unassembled WGS sequence"/>
</dbReference>
<comment type="caution">
    <text evidence="1">The sequence shown here is derived from an EMBL/GenBank/DDBJ whole genome shotgun (WGS) entry which is preliminary data.</text>
</comment>
<accession>A0ABM8YMT2</accession>
<evidence type="ECO:0000313" key="1">
    <source>
        <dbReference type="EMBL" id="CAG9621207.1"/>
    </source>
</evidence>
<protein>
    <submittedName>
        <fullName evidence="1">Uncharacterized protein</fullName>
    </submittedName>
</protein>
<evidence type="ECO:0000313" key="2">
    <source>
        <dbReference type="Proteomes" id="UP000789833"/>
    </source>
</evidence>
<organism evidence="1 2">
    <name type="scientific">Sutcliffiella rhizosphaerae</name>
    <dbReference type="NCBI Taxonomy" id="2880967"/>
    <lineage>
        <taxon>Bacteria</taxon>
        <taxon>Bacillati</taxon>
        <taxon>Bacillota</taxon>
        <taxon>Bacilli</taxon>
        <taxon>Bacillales</taxon>
        <taxon>Bacillaceae</taxon>
        <taxon>Sutcliffiella</taxon>
    </lineage>
</organism>